<reference evidence="12" key="1">
    <citation type="submission" date="2021-01" db="EMBL/GenBank/DDBJ databases">
        <authorList>
            <person name="Corre E."/>
            <person name="Pelletier E."/>
            <person name="Niang G."/>
            <person name="Scheremetjew M."/>
            <person name="Finn R."/>
            <person name="Kale V."/>
            <person name="Holt S."/>
            <person name="Cochrane G."/>
            <person name="Meng A."/>
            <person name="Brown T."/>
            <person name="Cohen L."/>
        </authorList>
    </citation>
    <scope>NUCLEOTIDE SEQUENCE</scope>
    <source>
        <strain evidence="12">CCMP3107</strain>
    </source>
</reference>
<evidence type="ECO:0000256" key="9">
    <source>
        <dbReference type="ARBA" id="ARBA00023273"/>
    </source>
</evidence>
<feature type="coiled-coil region" evidence="10">
    <location>
        <begin position="168"/>
        <end position="220"/>
    </location>
</feature>
<evidence type="ECO:0000256" key="4">
    <source>
        <dbReference type="ARBA" id="ARBA00021752"/>
    </source>
</evidence>
<feature type="region of interest" description="Disordered" evidence="11">
    <location>
        <begin position="377"/>
        <end position="400"/>
    </location>
</feature>
<comment type="function">
    <text evidence="1">Component of the nexin-dynein regulatory complex (N-DRC), a key regulator of ciliary/flagellar motility which maintains the alignment and integrity of the distal axoneme and regulates microtubule sliding in motile axonemes.</text>
</comment>
<accession>A0A7S3UPZ6</accession>
<feature type="coiled-coil region" evidence="10">
    <location>
        <begin position="247"/>
        <end position="324"/>
    </location>
</feature>
<comment type="subcellular location">
    <subcellularLocation>
        <location evidence="2">Cytoplasm</location>
        <location evidence="2">Cytoskeleton</location>
        <location evidence="2">Flagellum axoneme</location>
    </subcellularLocation>
</comment>
<keyword evidence="8" id="KW-0206">Cytoskeleton</keyword>
<evidence type="ECO:0000313" key="12">
    <source>
        <dbReference type="EMBL" id="CAE0620096.1"/>
    </source>
</evidence>
<keyword evidence="7" id="KW-0969">Cilium</keyword>
<gene>
    <name evidence="12" type="ORF">HAKA00212_LOCUS339</name>
</gene>
<evidence type="ECO:0000256" key="5">
    <source>
        <dbReference type="ARBA" id="ARBA00022490"/>
    </source>
</evidence>
<evidence type="ECO:0000256" key="8">
    <source>
        <dbReference type="ARBA" id="ARBA00023212"/>
    </source>
</evidence>
<keyword evidence="10" id="KW-0175">Coiled coil</keyword>
<dbReference type="EMBL" id="HBIU01001077">
    <property type="protein sequence ID" value="CAE0620096.1"/>
    <property type="molecule type" value="Transcribed_RNA"/>
</dbReference>
<evidence type="ECO:0000256" key="11">
    <source>
        <dbReference type="SAM" id="MobiDB-lite"/>
    </source>
</evidence>
<organism evidence="12">
    <name type="scientific">Heterosigma akashiwo</name>
    <name type="common">Chromophytic alga</name>
    <name type="synonym">Heterosigma carterae</name>
    <dbReference type="NCBI Taxonomy" id="2829"/>
    <lineage>
        <taxon>Eukaryota</taxon>
        <taxon>Sar</taxon>
        <taxon>Stramenopiles</taxon>
        <taxon>Ochrophyta</taxon>
        <taxon>Raphidophyceae</taxon>
        <taxon>Chattonellales</taxon>
        <taxon>Chattonellaceae</taxon>
        <taxon>Heterosigma</taxon>
    </lineage>
</organism>
<feature type="coiled-coil region" evidence="10">
    <location>
        <begin position="6"/>
        <end position="69"/>
    </location>
</feature>
<keyword evidence="9" id="KW-0966">Cell projection</keyword>
<comment type="similarity">
    <text evidence="3">Belongs to the DRC10 family.</text>
</comment>
<name>A0A7S3UPZ6_HETAK</name>
<keyword evidence="6" id="KW-0282">Flagellum</keyword>
<proteinExistence type="inferred from homology"/>
<sequence length="400" mass="45075">MNKLTHMEAQRVIAVLEDTLERLNLLSYVPPSIQSDMTEALTEAGLNPIKSSLNQHLNLEERVRSWNERDKEKEGSLPDIFLNPNERNMASKVPEVSSETIAQMHSSTRALVRTLRKNPVATEIFYSLNEERSSGFLQTITYLTELKDIMYRRLSTTVEEEASTRALLQELSAKEQSAEDEREALREVLRKQRAEKEREVAQLDAQLGRLRTELTELAAATKAETEEIREALGEALGAAGRDHEAAATALGAEADALEREIEKLAEEHREVEATLRKKKAKAEADLTAAIGGYDEAMAAKTQAIEQLSAQAQDEAATLKELQEHFDKIDANNAQRDEEERLLARCRKREAQAEYALFRAAADIQKLLRGIQRREVFKKDMAKKRKKGKGKKGKGKKGKKK</sequence>
<feature type="compositionally biased region" description="Basic residues" evidence="11">
    <location>
        <begin position="380"/>
        <end position="400"/>
    </location>
</feature>
<evidence type="ECO:0000256" key="2">
    <source>
        <dbReference type="ARBA" id="ARBA00004611"/>
    </source>
</evidence>
<dbReference type="PANTHER" id="PTHR31598:SF1">
    <property type="entry name" value="DYNEIN REGULATORY COMPLEX PROTEIN 10"/>
    <property type="match status" value="1"/>
</dbReference>
<dbReference type="PANTHER" id="PTHR31598">
    <property type="entry name" value="IQ DOMAIN-CONTAINING PROTEIN D"/>
    <property type="match status" value="1"/>
</dbReference>
<dbReference type="PROSITE" id="PS50096">
    <property type="entry name" value="IQ"/>
    <property type="match status" value="1"/>
</dbReference>
<protein>
    <recommendedName>
        <fullName evidence="4">Dynein regulatory complex protein 10</fullName>
    </recommendedName>
</protein>
<evidence type="ECO:0000256" key="7">
    <source>
        <dbReference type="ARBA" id="ARBA00023069"/>
    </source>
</evidence>
<evidence type="ECO:0000256" key="6">
    <source>
        <dbReference type="ARBA" id="ARBA00022846"/>
    </source>
</evidence>
<evidence type="ECO:0000256" key="1">
    <source>
        <dbReference type="ARBA" id="ARBA00003029"/>
    </source>
</evidence>
<evidence type="ECO:0000256" key="3">
    <source>
        <dbReference type="ARBA" id="ARBA00009071"/>
    </source>
</evidence>
<dbReference type="AlphaFoldDB" id="A0A7S3UPZ6"/>
<dbReference type="InterPro" id="IPR042815">
    <property type="entry name" value="DRC10"/>
</dbReference>
<evidence type="ECO:0000256" key="10">
    <source>
        <dbReference type="SAM" id="Coils"/>
    </source>
</evidence>
<keyword evidence="5" id="KW-0963">Cytoplasm</keyword>